<feature type="compositionally biased region" description="Basic and acidic residues" evidence="5">
    <location>
        <begin position="862"/>
        <end position="920"/>
    </location>
</feature>
<reference evidence="7" key="1">
    <citation type="submission" date="2018-03" db="EMBL/GenBank/DDBJ databases">
        <title>ARS-UCD1.2.</title>
        <authorList>
            <person name="Rosen B.D."/>
            <person name="Bickhart D.M."/>
            <person name="Koren S."/>
            <person name="Schnabel R.D."/>
            <person name="Hall R."/>
            <person name="Zimin A."/>
            <person name="Dreischer C."/>
            <person name="Schultheiss S."/>
            <person name="Schroeder S.G."/>
            <person name="Elsik C.G."/>
            <person name="Couldrey C."/>
            <person name="Liu G.E."/>
            <person name="Van Tassell C.P."/>
            <person name="Phillippy A.M."/>
            <person name="Smith T.P.L."/>
            <person name="Medrano J.F."/>
        </authorList>
    </citation>
    <scope>NUCLEOTIDE SEQUENCE [LARGE SCALE GENOMIC DNA]</scope>
    <source>
        <strain evidence="7">Hereford</strain>
    </source>
</reference>
<organism evidence="7 8">
    <name type="scientific">Bos taurus</name>
    <name type="common">Bovine</name>
    <dbReference type="NCBI Taxonomy" id="9913"/>
    <lineage>
        <taxon>Eukaryota</taxon>
        <taxon>Metazoa</taxon>
        <taxon>Chordata</taxon>
        <taxon>Craniata</taxon>
        <taxon>Vertebrata</taxon>
        <taxon>Euteleostomi</taxon>
        <taxon>Mammalia</taxon>
        <taxon>Eutheria</taxon>
        <taxon>Laurasiatheria</taxon>
        <taxon>Artiodactyla</taxon>
        <taxon>Ruminantia</taxon>
        <taxon>Pecora</taxon>
        <taxon>Bovidae</taxon>
        <taxon>Bovinae</taxon>
        <taxon>Bos</taxon>
    </lineage>
</organism>
<feature type="compositionally biased region" description="Basic and acidic residues" evidence="5">
    <location>
        <begin position="814"/>
        <end position="836"/>
    </location>
</feature>
<dbReference type="OrthoDB" id="1935339at2759"/>
<dbReference type="PANTHER" id="PTHR47048:SF1">
    <property type="entry name" value="PROTEIN SCAF11"/>
    <property type="match status" value="1"/>
</dbReference>
<dbReference type="GeneTree" id="ENSGT00950000183205"/>
<dbReference type="PROSITE" id="PS50089">
    <property type="entry name" value="ZF_RING_2"/>
    <property type="match status" value="1"/>
</dbReference>
<evidence type="ECO:0000313" key="7">
    <source>
        <dbReference type="Ensembl" id="ENSBTAP00000070761.1"/>
    </source>
</evidence>
<feature type="compositionally biased region" description="Polar residues" evidence="5">
    <location>
        <begin position="426"/>
        <end position="445"/>
    </location>
</feature>
<feature type="domain" description="RING-type" evidence="6">
    <location>
        <begin position="41"/>
        <end position="82"/>
    </location>
</feature>
<name>A0A3Q1MHP9_BOVIN</name>
<feature type="compositionally biased region" description="Polar residues" evidence="5">
    <location>
        <begin position="790"/>
        <end position="800"/>
    </location>
</feature>
<feature type="compositionally biased region" description="Basic and acidic residues" evidence="5">
    <location>
        <begin position="949"/>
        <end position="964"/>
    </location>
</feature>
<feature type="compositionally biased region" description="Polar residues" evidence="5">
    <location>
        <begin position="1046"/>
        <end position="1061"/>
    </location>
</feature>
<dbReference type="PANTHER" id="PTHR47048">
    <property type="entry name" value="PROTEIN SCAF11"/>
    <property type="match status" value="1"/>
</dbReference>
<keyword evidence="3" id="KW-0862">Zinc</keyword>
<feature type="region of interest" description="Disordered" evidence="5">
    <location>
        <begin position="723"/>
        <end position="1137"/>
    </location>
</feature>
<dbReference type="InterPro" id="IPR001841">
    <property type="entry name" value="Znf_RING"/>
</dbReference>
<dbReference type="CDD" id="cd16636">
    <property type="entry name" value="mRING-HC-C3HC3D_SCAF11"/>
    <property type="match status" value="1"/>
</dbReference>
<evidence type="ECO:0000313" key="9">
    <source>
        <dbReference type="VGNC" id="VGNC:34314"/>
    </source>
</evidence>
<feature type="compositionally biased region" description="Basic residues" evidence="5">
    <location>
        <begin position="921"/>
        <end position="942"/>
    </location>
</feature>
<keyword evidence="1" id="KW-0479">Metal-binding</keyword>
<dbReference type="FunFam" id="3.30.40.10:FF:000344">
    <property type="entry name" value="protein SCAF11 isoform X1"/>
    <property type="match status" value="1"/>
</dbReference>
<sequence length="1380" mass="155721">MKKKTIYTLNVGDQDYEDMQGEENKDNTATTGVLYSEADRCPICLSCLLEKEIGFPESCNHVFCLTCILKWAETLPSCPIDRKPFQAVVKFSVSEGCVKVQVKRQLRETKDKKNESSFKKQLSCQENSKSCMRKKIIGEDLLSVKFYDLKMIHRNSKYSEMGGKKNSIIKTNKPRRSNPYTNQCFRNFFSNVFSSSSHTGESSFSRTAYCTEFIEVNEISALIRQKRQELELSWFPDTLPGIGRISFIPWNIEIEVLPLISSVLPRTILPTSTISLENFGTSCKGYTLAHTQEGEEKKQTSGTSNTRGSRRKPAAATPTRRSTRNTRAEPVSQSQRSPVSNVSGCDAPDNNNPSVSVSSSGESEKQTRQAPKRKSVRRGRKLPLLKKKLRSSVPPPEKSSSSDSVDEEVAEPDIPPELEKEHQSDVESINTVQINIESESANGLRSCSEPLKESEECTETHDTEERVETLHSESDTQDPPVLLGGEEEVQKVENTSIEANVLCLESEISASTSKKGSDPLENQDPIAEPSESEIKADICIDHVLNDSLTCSGSEIEVYQSASNLCELPENAEPIVNEEKVMESPIVKIIDPRDSTVKTEQLIDSPKLESSEGGVIQAVDTKSIESSEVLLLGHVENEDAEIIATCDTSGNETLSSIQDSENSLFKKNLNTKLDKSLEEKTESLVEYPRSTELPKTHLALIQKHFSEDNNEMIPMECDSFCSDQNESEIEPSVNADAKQVNENSVEHSSQKNMSSSDPANEKVETVSQPSENPVDATDKAKKPRTRRSRFHSPSTTWSPNKDTAREKKRSQSPSPKRETGKDSRKSRSPSPKKESVRGRRKSRSQSPKKDSARERRRSQSRSPKRDSAKEGKRSESLSPKRENRRSQSRVKDSSPREKSRSQSRERESDRDGSRRDRDRERRMRRWSRSRSRSRSPSRSRTKSKGSSFGRNDRDSYSPRWKERWANDGWRCPRGNDRYRKSDSEKQNENTRKEKNDINTDADDSNSADKHRNDCPTWVTEKINSGPDPRIRNPEKLKDSHWEENRNENSGNSWNKNFSSAWMSNRGRGNRGRGNHRGGFAYTDQNENRWQNRKPLSGNSNSSGNETFKFVEQQPYKRKSEQEFSFDTPADRSGWTSASSWAVRKTLPADVQNYYSRRGRSSSGPQSGWMRQDEETAEQESNLKDQTNQQGDGSQLPMNMMQPQMNAMQQHMSAHQPVNMFPYPVGVPAPLMNIQRSPFSIHPQLPLHLHTGVPLMQVAAPGGVSQGLPPPPPPPPPSQQVGYIASQPDGKQLQKLQIQEKAAQEVKLAIKPFYQNKDITKEEYKEIVRKAVDKVCHSKSGEVNSTKVANLVKAYVDKYKYSRKGSQKKTLEEPMSADKNMC</sequence>
<evidence type="ECO:0000259" key="6">
    <source>
        <dbReference type="PROSITE" id="PS50089"/>
    </source>
</evidence>
<feature type="compositionally biased region" description="Basic residues" evidence="5">
    <location>
        <begin position="370"/>
        <end position="390"/>
    </location>
</feature>
<dbReference type="Proteomes" id="UP000009136">
    <property type="component" value="Chromosome 5"/>
</dbReference>
<feature type="compositionally biased region" description="Basic and acidic residues" evidence="5">
    <location>
        <begin position="1027"/>
        <end position="1045"/>
    </location>
</feature>
<dbReference type="Gene3D" id="3.30.40.10">
    <property type="entry name" value="Zinc/RING finger domain, C3HC4 (zinc finger)"/>
    <property type="match status" value="1"/>
</dbReference>
<reference evidence="7" key="3">
    <citation type="submission" date="2025-09" db="UniProtKB">
        <authorList>
            <consortium name="Ensembl"/>
        </authorList>
    </citation>
    <scope>IDENTIFICATION</scope>
    <source>
        <strain evidence="7">Hereford</strain>
    </source>
</reference>
<protein>
    <submittedName>
        <fullName evidence="7">SR-related CTD associated factor 11</fullName>
    </submittedName>
</protein>
<evidence type="ECO:0000256" key="4">
    <source>
        <dbReference type="PROSITE-ProRule" id="PRU00175"/>
    </source>
</evidence>
<keyword evidence="2 4" id="KW-0863">Zinc-finger</keyword>
<dbReference type="Ensembl" id="ENSBTAT00000070393.3">
    <property type="protein sequence ID" value="ENSBTAP00000070761.1"/>
    <property type="gene ID" value="ENSBTAG00000001810.7"/>
</dbReference>
<accession>A0A3Q1MHP9</accession>
<dbReference type="GO" id="GO:0008270">
    <property type="term" value="F:zinc ion binding"/>
    <property type="evidence" value="ECO:0007669"/>
    <property type="project" value="UniProtKB-KW"/>
</dbReference>
<evidence type="ECO:0000256" key="2">
    <source>
        <dbReference type="ARBA" id="ARBA00022771"/>
    </source>
</evidence>
<evidence type="ECO:0000256" key="1">
    <source>
        <dbReference type="ARBA" id="ARBA00022723"/>
    </source>
</evidence>
<feature type="compositionally biased region" description="Basic residues" evidence="5">
    <location>
        <begin position="780"/>
        <end position="789"/>
    </location>
</feature>
<dbReference type="InterPro" id="IPR013083">
    <property type="entry name" value="Znf_RING/FYVE/PHD"/>
</dbReference>
<dbReference type="InterPro" id="IPR057031">
    <property type="entry name" value="SFR19-like_C"/>
</dbReference>
<feature type="compositionally biased region" description="Polar residues" evidence="5">
    <location>
        <begin position="1095"/>
        <end position="1104"/>
    </location>
</feature>
<evidence type="ECO:0000256" key="5">
    <source>
        <dbReference type="SAM" id="MobiDB-lite"/>
    </source>
</evidence>
<feature type="compositionally biased region" description="Polar residues" evidence="5">
    <location>
        <begin position="331"/>
        <end position="353"/>
    </location>
</feature>
<dbReference type="InterPro" id="IPR017907">
    <property type="entry name" value="Znf_RING_CS"/>
</dbReference>
<dbReference type="Pfam" id="PF13639">
    <property type="entry name" value="zf-RING_2"/>
    <property type="match status" value="1"/>
</dbReference>
<dbReference type="CTD" id="9169"/>
<reference evidence="7" key="2">
    <citation type="submission" date="2025-08" db="UniProtKB">
        <authorList>
            <consortium name="Ensembl"/>
        </authorList>
    </citation>
    <scope>IDENTIFICATION</scope>
    <source>
        <strain evidence="7">Hereford</strain>
    </source>
</reference>
<dbReference type="RefSeq" id="XP_059742580.1">
    <property type="nucleotide sequence ID" value="XM_059886597.1"/>
</dbReference>
<feature type="compositionally biased region" description="Polar residues" evidence="5">
    <location>
        <begin position="1182"/>
        <end position="1191"/>
    </location>
</feature>
<dbReference type="SMART" id="SM00184">
    <property type="entry name" value="RING"/>
    <property type="match status" value="1"/>
</dbReference>
<dbReference type="GeneID" id="538632"/>
<dbReference type="Pfam" id="PF23030">
    <property type="entry name" value="SCAF11-like_C"/>
    <property type="match status" value="1"/>
</dbReference>
<dbReference type="SUPFAM" id="SSF57850">
    <property type="entry name" value="RING/U-box"/>
    <property type="match status" value="1"/>
</dbReference>
<evidence type="ECO:0000313" key="8">
    <source>
        <dbReference type="Proteomes" id="UP000009136"/>
    </source>
</evidence>
<feature type="region of interest" description="Disordered" evidence="5">
    <location>
        <begin position="290"/>
        <end position="482"/>
    </location>
</feature>
<gene>
    <name evidence="7 9" type="primary">SCAF11</name>
</gene>
<dbReference type="PROSITE" id="PS00518">
    <property type="entry name" value="ZF_RING_1"/>
    <property type="match status" value="1"/>
</dbReference>
<feature type="region of interest" description="Disordered" evidence="5">
    <location>
        <begin position="1153"/>
        <end position="1195"/>
    </location>
</feature>
<dbReference type="VGNC" id="VGNC:34314">
    <property type="gene designation" value="SCAF11"/>
</dbReference>
<dbReference type="VEuPathDB" id="HostDB:ENSBTAG00000001810"/>
<keyword evidence="8" id="KW-1185">Reference proteome</keyword>
<proteinExistence type="predicted"/>
<evidence type="ECO:0000256" key="3">
    <source>
        <dbReference type="ARBA" id="ARBA00022833"/>
    </source>
</evidence>
<feature type="compositionally biased region" description="Basic and acidic residues" evidence="5">
    <location>
        <begin position="972"/>
        <end position="996"/>
    </location>
</feature>
<dbReference type="Bgee" id="ENSBTAG00000001810">
    <property type="expression patterns" value="Expressed in neutrophil and 112 other cell types or tissues"/>
</dbReference>
<feature type="compositionally biased region" description="Basic and acidic residues" evidence="5">
    <location>
        <begin position="450"/>
        <end position="474"/>
    </location>
</feature>
<feature type="compositionally biased region" description="Acidic residues" evidence="5">
    <location>
        <begin position="404"/>
        <end position="416"/>
    </location>
</feature>
<feature type="region of interest" description="Disordered" evidence="5">
    <location>
        <begin position="1361"/>
        <end position="1380"/>
    </location>
</feature>